<evidence type="ECO:0000256" key="5">
    <source>
        <dbReference type="ARBA" id="ARBA00022927"/>
    </source>
</evidence>
<dbReference type="PANTHER" id="PTHR12289">
    <property type="entry name" value="METAXIN RELATED"/>
    <property type="match status" value="1"/>
</dbReference>
<accession>A0A9W8AHR5</accession>
<dbReference type="EMBL" id="JANBPT010000151">
    <property type="protein sequence ID" value="KAJ1926768.1"/>
    <property type="molecule type" value="Genomic_DNA"/>
</dbReference>
<sequence length="286" mass="32539">MATPVSPLRNLMAQLSFTSFPLKVFPVDDLPAARLRDNHILTFFSYGPGFTDDAASFDPECLRWLTYLKAAGLPFRTEFCNEPLQAPNGRLPFLVASRTDLPAGPTQVVADEDILDYLQTTHGAENLPDVAETLRPAQRALLTLVQTVVADAVRYYLWVVPANYEAQTRWAYGARYVWPVNWLEPRTRQQQITRRLLATNGAPVTRNEMYGRALEVLRGLMDHLGETDAYFFGAERPTLLDVTVFAHLFPVLSAPMPESQFRSQLKEIPRLENYVRRIWDAYYQAV</sequence>
<keyword evidence="4" id="KW-1000">Mitochondrion outer membrane</keyword>
<organism evidence="10 11">
    <name type="scientific">Tieghemiomyces parasiticus</name>
    <dbReference type="NCBI Taxonomy" id="78921"/>
    <lineage>
        <taxon>Eukaryota</taxon>
        <taxon>Fungi</taxon>
        <taxon>Fungi incertae sedis</taxon>
        <taxon>Zoopagomycota</taxon>
        <taxon>Kickxellomycotina</taxon>
        <taxon>Dimargaritomycetes</taxon>
        <taxon>Dimargaritales</taxon>
        <taxon>Dimargaritaceae</taxon>
        <taxon>Tieghemiomyces</taxon>
    </lineage>
</organism>
<evidence type="ECO:0000256" key="6">
    <source>
        <dbReference type="ARBA" id="ARBA00023128"/>
    </source>
</evidence>
<dbReference type="InterPro" id="IPR050931">
    <property type="entry name" value="Mito_Protein_Transport_Metaxin"/>
</dbReference>
<dbReference type="InterPro" id="IPR033468">
    <property type="entry name" value="Metaxin_GST"/>
</dbReference>
<dbReference type="InterPro" id="IPR036282">
    <property type="entry name" value="Glutathione-S-Trfase_C_sf"/>
</dbReference>
<dbReference type="CDD" id="cd03054">
    <property type="entry name" value="GST_N_Metaxin"/>
    <property type="match status" value="1"/>
</dbReference>
<dbReference type="SUPFAM" id="SSF47616">
    <property type="entry name" value="GST C-terminal domain-like"/>
    <property type="match status" value="1"/>
</dbReference>
<dbReference type="GO" id="GO:0007005">
    <property type="term" value="P:mitochondrion organization"/>
    <property type="evidence" value="ECO:0007669"/>
    <property type="project" value="TreeGrafter"/>
</dbReference>
<keyword evidence="3" id="KW-0813">Transport</keyword>
<evidence type="ECO:0000259" key="9">
    <source>
        <dbReference type="Pfam" id="PF17171"/>
    </source>
</evidence>
<gene>
    <name evidence="10" type="primary">MTX2_1</name>
    <name evidence="10" type="ORF">IWQ60_003504</name>
</gene>
<dbReference type="GO" id="GO:0015031">
    <property type="term" value="P:protein transport"/>
    <property type="evidence" value="ECO:0007669"/>
    <property type="project" value="UniProtKB-KW"/>
</dbReference>
<feature type="domain" description="Metaxin glutathione S-transferase" evidence="9">
    <location>
        <begin position="217"/>
        <end position="278"/>
    </location>
</feature>
<keyword evidence="11" id="KW-1185">Reference proteome</keyword>
<evidence type="ECO:0000256" key="3">
    <source>
        <dbReference type="ARBA" id="ARBA00022448"/>
    </source>
</evidence>
<dbReference type="GO" id="GO:0001401">
    <property type="term" value="C:SAM complex"/>
    <property type="evidence" value="ECO:0007669"/>
    <property type="project" value="InterPro"/>
</dbReference>
<comment type="caution">
    <text evidence="10">The sequence shown here is derived from an EMBL/GenBank/DDBJ whole genome shotgun (WGS) entry which is preliminary data.</text>
</comment>
<evidence type="ECO:0000256" key="1">
    <source>
        <dbReference type="ARBA" id="ARBA00004294"/>
    </source>
</evidence>
<protein>
    <submittedName>
        <fullName evidence="10">Metaxin-2</fullName>
    </submittedName>
</protein>
<evidence type="ECO:0000256" key="7">
    <source>
        <dbReference type="ARBA" id="ARBA00023136"/>
    </source>
</evidence>
<dbReference type="Pfam" id="PF10568">
    <property type="entry name" value="Tom37"/>
    <property type="match status" value="1"/>
</dbReference>
<evidence type="ECO:0000256" key="2">
    <source>
        <dbReference type="ARBA" id="ARBA00009170"/>
    </source>
</evidence>
<evidence type="ECO:0000256" key="4">
    <source>
        <dbReference type="ARBA" id="ARBA00022787"/>
    </source>
</evidence>
<keyword evidence="7" id="KW-0472">Membrane</keyword>
<dbReference type="PANTHER" id="PTHR12289:SF41">
    <property type="entry name" value="FAILED AXON CONNECTIONS-RELATED"/>
    <property type="match status" value="1"/>
</dbReference>
<dbReference type="Proteomes" id="UP001150569">
    <property type="component" value="Unassembled WGS sequence"/>
</dbReference>
<dbReference type="AlphaFoldDB" id="A0A9W8AHR5"/>
<evidence type="ECO:0000313" key="11">
    <source>
        <dbReference type="Proteomes" id="UP001150569"/>
    </source>
</evidence>
<evidence type="ECO:0000259" key="8">
    <source>
        <dbReference type="Pfam" id="PF10568"/>
    </source>
</evidence>
<keyword evidence="6" id="KW-0496">Mitochondrion</keyword>
<dbReference type="InterPro" id="IPR019564">
    <property type="entry name" value="Sam37/metaxin_N"/>
</dbReference>
<comment type="subcellular location">
    <subcellularLocation>
        <location evidence="1">Mitochondrion outer membrane</location>
    </subcellularLocation>
</comment>
<feature type="domain" description="Mitochondrial outer membrane transport complex Sam37/metaxin N-terminal" evidence="8">
    <location>
        <begin position="61"/>
        <end position="188"/>
    </location>
</feature>
<reference evidence="10" key="1">
    <citation type="submission" date="2022-07" db="EMBL/GenBank/DDBJ databases">
        <title>Phylogenomic reconstructions and comparative analyses of Kickxellomycotina fungi.</title>
        <authorList>
            <person name="Reynolds N.K."/>
            <person name="Stajich J.E."/>
            <person name="Barry K."/>
            <person name="Grigoriev I.V."/>
            <person name="Crous P."/>
            <person name="Smith M.E."/>
        </authorList>
    </citation>
    <scope>NUCLEOTIDE SEQUENCE</scope>
    <source>
        <strain evidence="10">RSA 861</strain>
    </source>
</reference>
<keyword evidence="5" id="KW-0653">Protein transport</keyword>
<dbReference type="Pfam" id="PF17171">
    <property type="entry name" value="GST_C_6"/>
    <property type="match status" value="1"/>
</dbReference>
<dbReference type="OrthoDB" id="198787at2759"/>
<evidence type="ECO:0000313" key="10">
    <source>
        <dbReference type="EMBL" id="KAJ1926768.1"/>
    </source>
</evidence>
<proteinExistence type="inferred from homology"/>
<comment type="similarity">
    <text evidence="2">Belongs to the metaxin family.</text>
</comment>
<name>A0A9W8AHR5_9FUNG</name>